<dbReference type="Proteomes" id="UP000053144">
    <property type="component" value="Chromosome 7"/>
</dbReference>
<evidence type="ECO:0000313" key="3">
    <source>
        <dbReference type="Proteomes" id="UP000053144"/>
    </source>
</evidence>
<keyword evidence="1" id="KW-0472">Membrane</keyword>
<proteinExistence type="predicted"/>
<feature type="transmembrane region" description="Helical" evidence="1">
    <location>
        <begin position="7"/>
        <end position="28"/>
    </location>
</feature>
<evidence type="ECO:0000256" key="1">
    <source>
        <dbReference type="SAM" id="Phobius"/>
    </source>
</evidence>
<dbReference type="AlphaFoldDB" id="A0A0L9UZ41"/>
<keyword evidence="1" id="KW-0812">Transmembrane</keyword>
<dbReference type="Gramene" id="KOM47824">
    <property type="protein sequence ID" value="KOM47824"/>
    <property type="gene ID" value="LR48_Vigan07g152800"/>
</dbReference>
<protein>
    <submittedName>
        <fullName evidence="2">Uncharacterized protein</fullName>
    </submittedName>
</protein>
<sequence length="282" mass="30591">MKNGGRIDLAMAVIVWILAVVMETRHWFEEDGGKREFRERLGFTVWFFWVQVVAILEFGDGGATLGFAVVVRLRSGKVHGGGVSLSGATIRLVAEQRGMADGDGEVAARWWQSDDGGGAVIVGAKCGNFAAAGGTVVTAARVRYRDTIVVDQGRSSMYGFFEPKTIQGSGNTLESKQYYLQSWMAESNRDVYLVPYIDGKMKNDLRSMLQGGLALTPGSPFLGVLNVGVSHPCLRALFWGLQHPFRDAERQASSTISRLGVLPGVLSATSLASSPRRPKWGC</sequence>
<keyword evidence="1" id="KW-1133">Transmembrane helix</keyword>
<organism evidence="2 3">
    <name type="scientific">Phaseolus angularis</name>
    <name type="common">Azuki bean</name>
    <name type="synonym">Vigna angularis</name>
    <dbReference type="NCBI Taxonomy" id="3914"/>
    <lineage>
        <taxon>Eukaryota</taxon>
        <taxon>Viridiplantae</taxon>
        <taxon>Streptophyta</taxon>
        <taxon>Embryophyta</taxon>
        <taxon>Tracheophyta</taxon>
        <taxon>Spermatophyta</taxon>
        <taxon>Magnoliopsida</taxon>
        <taxon>eudicotyledons</taxon>
        <taxon>Gunneridae</taxon>
        <taxon>Pentapetalae</taxon>
        <taxon>rosids</taxon>
        <taxon>fabids</taxon>
        <taxon>Fabales</taxon>
        <taxon>Fabaceae</taxon>
        <taxon>Papilionoideae</taxon>
        <taxon>50 kb inversion clade</taxon>
        <taxon>NPAAA clade</taxon>
        <taxon>indigoferoid/millettioid clade</taxon>
        <taxon>Phaseoleae</taxon>
        <taxon>Vigna</taxon>
    </lineage>
</organism>
<feature type="transmembrane region" description="Helical" evidence="1">
    <location>
        <begin position="48"/>
        <end position="71"/>
    </location>
</feature>
<evidence type="ECO:0000313" key="2">
    <source>
        <dbReference type="EMBL" id="KOM47824.1"/>
    </source>
</evidence>
<gene>
    <name evidence="2" type="ORF">LR48_Vigan07g152800</name>
</gene>
<name>A0A0L9UZ41_PHAAN</name>
<accession>A0A0L9UZ41</accession>
<dbReference type="EMBL" id="CM003377">
    <property type="protein sequence ID" value="KOM47824.1"/>
    <property type="molecule type" value="Genomic_DNA"/>
</dbReference>
<reference evidence="3" key="1">
    <citation type="journal article" date="2015" name="Proc. Natl. Acad. Sci. U.S.A.">
        <title>Genome sequencing of adzuki bean (Vigna angularis) provides insight into high starch and low fat accumulation and domestication.</title>
        <authorList>
            <person name="Yang K."/>
            <person name="Tian Z."/>
            <person name="Chen C."/>
            <person name="Luo L."/>
            <person name="Zhao B."/>
            <person name="Wang Z."/>
            <person name="Yu L."/>
            <person name="Li Y."/>
            <person name="Sun Y."/>
            <person name="Li W."/>
            <person name="Chen Y."/>
            <person name="Li Y."/>
            <person name="Zhang Y."/>
            <person name="Ai D."/>
            <person name="Zhao J."/>
            <person name="Shang C."/>
            <person name="Ma Y."/>
            <person name="Wu B."/>
            <person name="Wang M."/>
            <person name="Gao L."/>
            <person name="Sun D."/>
            <person name="Zhang P."/>
            <person name="Guo F."/>
            <person name="Wang W."/>
            <person name="Li Y."/>
            <person name="Wang J."/>
            <person name="Varshney R.K."/>
            <person name="Wang J."/>
            <person name="Ling H.Q."/>
            <person name="Wan P."/>
        </authorList>
    </citation>
    <scope>NUCLEOTIDE SEQUENCE</scope>
    <source>
        <strain evidence="3">cv. Jingnong 6</strain>
    </source>
</reference>